<dbReference type="InterPro" id="IPR014991">
    <property type="entry name" value="DUF1840"/>
</dbReference>
<name>A0A839HQS8_9BURK</name>
<dbReference type="Pfam" id="PF08895">
    <property type="entry name" value="DUF1840"/>
    <property type="match status" value="1"/>
</dbReference>
<evidence type="ECO:0000313" key="2">
    <source>
        <dbReference type="Proteomes" id="UP000586093"/>
    </source>
</evidence>
<comment type="caution">
    <text evidence="1">The sequence shown here is derived from an EMBL/GenBank/DDBJ whole genome shotgun (WGS) entry which is preliminary data.</text>
</comment>
<protein>
    <submittedName>
        <fullName evidence="1">DUF1840 family protein</fullName>
    </submittedName>
</protein>
<reference evidence="1 2" key="1">
    <citation type="submission" date="2020-08" db="EMBL/GenBank/DDBJ databases">
        <title>Aquariorum lacteus gen. nov., sp. nov., a new member of the family Comamonadaceae, isolated from freshwater aquarium.</title>
        <authorList>
            <person name="Chun S.-J."/>
        </authorList>
    </citation>
    <scope>NUCLEOTIDE SEQUENCE [LARGE SCALE GENOMIC DNA]</scope>
    <source>
        <strain evidence="1 2">SJAQ100</strain>
    </source>
</reference>
<sequence>MLYVFKSAATADLRMTQAHGEGVLRALGREPAPQGIVLPEQVPAALAALDAAILGEEAAFAALEDAARAEDRPLPTRPAVMLRQRAWPLRQALERAAAAGKPLVWGV</sequence>
<organism evidence="1 2">
    <name type="scientific">Aquariibacter albus</name>
    <dbReference type="NCBI Taxonomy" id="2759899"/>
    <lineage>
        <taxon>Bacteria</taxon>
        <taxon>Pseudomonadati</taxon>
        <taxon>Pseudomonadota</taxon>
        <taxon>Betaproteobacteria</taxon>
        <taxon>Burkholderiales</taxon>
        <taxon>Sphaerotilaceae</taxon>
        <taxon>Aquariibacter</taxon>
    </lineage>
</organism>
<keyword evidence="2" id="KW-1185">Reference proteome</keyword>
<proteinExistence type="predicted"/>
<dbReference type="Proteomes" id="UP000586093">
    <property type="component" value="Unassembled WGS sequence"/>
</dbReference>
<gene>
    <name evidence="1" type="ORF">H4F90_08145</name>
</gene>
<dbReference type="EMBL" id="JACIVI010000002">
    <property type="protein sequence ID" value="MBB1161948.1"/>
    <property type="molecule type" value="Genomic_DNA"/>
</dbReference>
<evidence type="ECO:0000313" key="1">
    <source>
        <dbReference type="EMBL" id="MBB1161948.1"/>
    </source>
</evidence>
<accession>A0A839HQS8</accession>
<dbReference type="AlphaFoldDB" id="A0A839HQS8"/>